<dbReference type="GO" id="GO:0003677">
    <property type="term" value="F:DNA binding"/>
    <property type="evidence" value="ECO:0007669"/>
    <property type="project" value="UniProtKB-UniRule"/>
</dbReference>
<evidence type="ECO:0000256" key="2">
    <source>
        <dbReference type="ARBA" id="ARBA00023125"/>
    </source>
</evidence>
<evidence type="ECO:0000259" key="7">
    <source>
        <dbReference type="Pfam" id="PF14527"/>
    </source>
</evidence>
<name>A0A8S0W1P9_9FIRM</name>
<dbReference type="Proteomes" id="UP000836597">
    <property type="component" value="Chromosome"/>
</dbReference>
<organism evidence="8">
    <name type="scientific">Acididesulfobacillus acetoxydans</name>
    <dbReference type="NCBI Taxonomy" id="1561005"/>
    <lineage>
        <taxon>Bacteria</taxon>
        <taxon>Bacillati</taxon>
        <taxon>Bacillota</taxon>
        <taxon>Clostridia</taxon>
        <taxon>Eubacteriales</taxon>
        <taxon>Peptococcaceae</taxon>
        <taxon>Acididesulfobacillus</taxon>
    </lineage>
</organism>
<dbReference type="HAMAP" id="MF_01420">
    <property type="entry name" value="HTH_type_WhiA"/>
    <property type="match status" value="1"/>
</dbReference>
<dbReference type="InterPro" id="IPR039518">
    <property type="entry name" value="WhiA_LAGLIDADG_dom"/>
</dbReference>
<reference evidence="9" key="1">
    <citation type="submission" date="2014-11" db="EMBL/GenBank/DDBJ databases">
        <authorList>
            <person name="Hornung B.V."/>
        </authorList>
    </citation>
    <scope>NUCLEOTIDE SEQUENCE</scope>
    <source>
        <strain evidence="9">INE</strain>
    </source>
</reference>
<proteinExistence type="inferred from homology"/>
<feature type="domain" description="WhiA LAGLIDADG-like" evidence="7">
    <location>
        <begin position="127"/>
        <end position="218"/>
    </location>
</feature>
<dbReference type="EMBL" id="CDGJ01000019">
    <property type="protein sequence ID" value="CEJ06240.1"/>
    <property type="molecule type" value="Genomic_DNA"/>
</dbReference>
<dbReference type="GO" id="GO:0051301">
    <property type="term" value="P:cell division"/>
    <property type="evidence" value="ECO:0007669"/>
    <property type="project" value="UniProtKB-UniRule"/>
</dbReference>
<keyword evidence="1 4" id="KW-0132">Cell division</keyword>
<dbReference type="EMBL" id="LR746496">
    <property type="protein sequence ID" value="CAA7599688.1"/>
    <property type="molecule type" value="Genomic_DNA"/>
</dbReference>
<dbReference type="InterPro" id="IPR018478">
    <property type="entry name" value="Sporu_reg_WhiA_N_dom"/>
</dbReference>
<feature type="domain" description="Sporulation transcription regulator WhiA N-terminal" evidence="6">
    <location>
        <begin position="20"/>
        <end position="105"/>
    </location>
</feature>
<dbReference type="PANTHER" id="PTHR37307">
    <property type="entry name" value="CELL DIVISION PROTEIN WHIA-RELATED"/>
    <property type="match status" value="1"/>
</dbReference>
<evidence type="ECO:0000256" key="4">
    <source>
        <dbReference type="HAMAP-Rule" id="MF_01420"/>
    </source>
</evidence>
<dbReference type="Proteomes" id="UP001071230">
    <property type="component" value="Unassembled WGS sequence"/>
</dbReference>
<evidence type="ECO:0000256" key="3">
    <source>
        <dbReference type="ARBA" id="ARBA00023306"/>
    </source>
</evidence>
<dbReference type="Pfam" id="PF02650">
    <property type="entry name" value="HTH_WhiA"/>
    <property type="match status" value="1"/>
</dbReference>
<dbReference type="Gene3D" id="3.10.28.10">
    <property type="entry name" value="Homing endonucleases"/>
    <property type="match status" value="1"/>
</dbReference>
<dbReference type="GO" id="GO:0043937">
    <property type="term" value="P:regulation of sporulation"/>
    <property type="evidence" value="ECO:0007669"/>
    <property type="project" value="InterPro"/>
</dbReference>
<dbReference type="KEGG" id="aacx:DEACI_0315"/>
<sequence>MSFSATTKEELARVTEHSPSAELAELAALVRMDGTLQISSHREYALNVTTENAAVARKVYRLAKNVLGGQVDIVVRRKLRLRKNNSYLVRIYPRGVEDLQRLGLLDEDALIQPGICGSLVRRRGDQKAYLRGAFLAGGSINNPEGTYHLEIITNDLGHAQALCGLINKFRLGAKVSARKNWHVVYIKESEHIVGFLALVGAHHALLEFENVRVFKEMRNQVNRLVNCETANLNKTVDAAVRQVDNIRLVADTVGFTSLPEALRQVAQARLEYPDASLKELGEMLRPQVGKSGVNHRLRKIDELAESIRLKGYPGKTGTGRNRSGRG</sequence>
<keyword evidence="10" id="KW-1185">Reference proteome</keyword>
<gene>
    <name evidence="4" type="primary">whiA</name>
    <name evidence="8" type="ORF">DEACI_0315</name>
    <name evidence="9" type="ORF">DEACI_0688</name>
</gene>
<dbReference type="InterPro" id="IPR023054">
    <property type="entry name" value="Sporulation_regulator_WhiA_C"/>
</dbReference>
<keyword evidence="3 4" id="KW-0131">Cell cycle</keyword>
<evidence type="ECO:0000259" key="5">
    <source>
        <dbReference type="Pfam" id="PF02650"/>
    </source>
</evidence>
<dbReference type="InterPro" id="IPR027434">
    <property type="entry name" value="Homing_endonucl"/>
</dbReference>
<dbReference type="AlphaFoldDB" id="A0A8S0W1P9"/>
<dbReference type="RefSeq" id="WP_240983466.1">
    <property type="nucleotide sequence ID" value="NZ_CDGJ01000019.1"/>
</dbReference>
<dbReference type="PANTHER" id="PTHR37307:SF1">
    <property type="entry name" value="CELL DIVISION PROTEIN WHIA-RELATED"/>
    <property type="match status" value="1"/>
</dbReference>
<accession>A0A8S0W1P9</accession>
<dbReference type="Pfam" id="PF10298">
    <property type="entry name" value="WhiA_N"/>
    <property type="match status" value="1"/>
</dbReference>
<feature type="domain" description="Sporulation regulator WhiA C-terminal" evidence="5">
    <location>
        <begin position="221"/>
        <end position="304"/>
    </location>
</feature>
<evidence type="ECO:0000313" key="9">
    <source>
        <dbReference type="EMBL" id="CEJ06240.1"/>
    </source>
</evidence>
<dbReference type="InterPro" id="IPR003802">
    <property type="entry name" value="Sporulation_regulator_WhiA"/>
</dbReference>
<keyword evidence="2 4" id="KW-0238">DNA-binding</keyword>
<evidence type="ECO:0000259" key="6">
    <source>
        <dbReference type="Pfam" id="PF10298"/>
    </source>
</evidence>
<evidence type="ECO:0000313" key="8">
    <source>
        <dbReference type="EMBL" id="CAA7599688.1"/>
    </source>
</evidence>
<protein>
    <recommendedName>
        <fullName evidence="4">Probable cell division protein WhiA</fullName>
    </recommendedName>
</protein>
<reference evidence="8" key="2">
    <citation type="submission" date="2020-01" db="EMBL/GenBank/DDBJ databases">
        <authorList>
            <person name="Hornung B."/>
        </authorList>
    </citation>
    <scope>NUCLEOTIDE SEQUENCE</scope>
    <source>
        <strain evidence="8">PacBioINE</strain>
    </source>
</reference>
<evidence type="ECO:0000256" key="1">
    <source>
        <dbReference type="ARBA" id="ARBA00022618"/>
    </source>
</evidence>
<dbReference type="SUPFAM" id="SSF55608">
    <property type="entry name" value="Homing endonucleases"/>
    <property type="match status" value="1"/>
</dbReference>
<comment type="function">
    <text evidence="4">Involved in cell division and chromosome segregation.</text>
</comment>
<evidence type="ECO:0000313" key="10">
    <source>
        <dbReference type="Proteomes" id="UP001071230"/>
    </source>
</evidence>
<comment type="similarity">
    <text evidence="4">Belongs to the WhiA family.</text>
</comment>
<dbReference type="NCBIfam" id="TIGR00647">
    <property type="entry name" value="DNA_bind_WhiA"/>
    <property type="match status" value="1"/>
</dbReference>
<dbReference type="Pfam" id="PF14527">
    <property type="entry name" value="LAGLIDADG_WhiA"/>
    <property type="match status" value="1"/>
</dbReference>